<dbReference type="SUPFAM" id="SSF51445">
    <property type="entry name" value="(Trans)glycosidases"/>
    <property type="match status" value="1"/>
</dbReference>
<evidence type="ECO:0000256" key="4">
    <source>
        <dbReference type="ARBA" id="ARBA00012541"/>
    </source>
</evidence>
<dbReference type="InterPro" id="IPR004193">
    <property type="entry name" value="Glyco_hydro_13_N"/>
</dbReference>
<dbReference type="InterPro" id="IPR017853">
    <property type="entry name" value="GH"/>
</dbReference>
<dbReference type="GO" id="GO:0004553">
    <property type="term" value="F:hydrolase activity, hydrolyzing O-glycosyl compounds"/>
    <property type="evidence" value="ECO:0007669"/>
    <property type="project" value="InterPro"/>
</dbReference>
<dbReference type="Gene3D" id="2.60.40.1180">
    <property type="entry name" value="Golgi alpha-mannosidase II"/>
    <property type="match status" value="1"/>
</dbReference>
<evidence type="ECO:0000256" key="3">
    <source>
        <dbReference type="ARBA" id="ARBA00009000"/>
    </source>
</evidence>
<dbReference type="SUPFAM" id="SSF63446">
    <property type="entry name" value="Type I dockerin domain"/>
    <property type="match status" value="1"/>
</dbReference>
<dbReference type="PANTHER" id="PTHR43651:SF11">
    <property type="entry name" value="MALTO-OLIGOSYLTREHALOSE TREHALOHYDROLASE"/>
    <property type="match status" value="1"/>
</dbReference>
<accession>A0A1Q2HND1</accession>
<keyword evidence="11" id="KW-1185">Reference proteome</keyword>
<dbReference type="KEGG" id="pbu:L21SP3_00622"/>
<dbReference type="InterPro" id="IPR006048">
    <property type="entry name" value="A-amylase/branching_C"/>
</dbReference>
<dbReference type="InterPro" id="IPR006047">
    <property type="entry name" value="GH13_cat_dom"/>
</dbReference>
<dbReference type="GO" id="GO:0043169">
    <property type="term" value="F:cation binding"/>
    <property type="evidence" value="ECO:0007669"/>
    <property type="project" value="InterPro"/>
</dbReference>
<evidence type="ECO:0000313" key="11">
    <source>
        <dbReference type="Proteomes" id="UP000188273"/>
    </source>
</evidence>
<dbReference type="SUPFAM" id="SSF81296">
    <property type="entry name" value="E set domains"/>
    <property type="match status" value="1"/>
</dbReference>
<protein>
    <recommendedName>
        <fullName evidence="4">1,4-alpha-glucan branching enzyme</fullName>
        <ecNumber evidence="4">2.4.1.18</ecNumber>
    </recommendedName>
</protein>
<dbReference type="GO" id="GO:0000272">
    <property type="term" value="P:polysaccharide catabolic process"/>
    <property type="evidence" value="ECO:0007669"/>
    <property type="project" value="InterPro"/>
</dbReference>
<dbReference type="SMART" id="SM00642">
    <property type="entry name" value="Aamy"/>
    <property type="match status" value="1"/>
</dbReference>
<dbReference type="AlphaFoldDB" id="A0A1Q2HND1"/>
<dbReference type="InterPro" id="IPR036439">
    <property type="entry name" value="Dockerin_dom_sf"/>
</dbReference>
<feature type="active site" description="Proton donor" evidence="7">
    <location>
        <position position="348"/>
    </location>
</feature>
<dbReference type="Gene3D" id="2.60.40.10">
    <property type="entry name" value="Immunoglobulins"/>
    <property type="match status" value="1"/>
</dbReference>
<sequence length="679" mass="75781" precursor="true">MLHLSYFSGLKSIRKSLLILVLISAAAIAEPSSRSGAGAILYPGGATFRVWAPNAEEVNVAGEFNYWNSSANPLYSEAGGWWSADVNGAEEGNEYRYVINGELWKSDPRAFDVVSSVGNSIITDNQYDWDEFSPPAWNDMVIYEMHLGTYYDAPGGDPGTYYSAAMKLDHLVTLGINAVQLMPVCEFPGSYSLGYNPVNLFAPESAYGSPEQLKFFIDQCHKRGIAVLIDLVYNHLGPTDLGESLWQFDGYSASEDTGGIYFYENDNRFTPWGDTRPNYSTGEVRSFIRDNVMYWLNEYNMDGIRMDGTAYIRERGIMQPEIPEGWTLMQWINNEIDAAHSEKISIAEDMRDNEWITKTTGEGGAGFDSQWDAGFHHKIKGVVTQSDDPNRNMYDVRDAITNLYNGTDTQRVIYSESHDEAGASSGKSRLPSAIHWDNPESYWAKKRSTLAAGIVMTSPGIPMLFMGQELLETGAWHDDTPLDWSRKSTFSGINMLYKHLIALRRNLGGNTLGLKAGNVNVFHVNNSAKVIAYHRWWNGGPGDDVIILANFSGAGFTNYSIGMPREGRWRVRFNSDWEGYDPEFGSWNSYDTYAYSGSKHGLDYHADVGIGPYSMVVLSQGTGPNMNGDTIVDNLDFGMFSEQWTGSCDLWHSCEGADFNMSGSVDIEDLQIFVSSWLE</sequence>
<dbReference type="STRING" id="1940790.L21SP3_00622"/>
<dbReference type="EC" id="2.4.1.18" evidence="4"/>
<dbReference type="SUPFAM" id="SSF51011">
    <property type="entry name" value="Glycosyl hydrolase domain"/>
    <property type="match status" value="1"/>
</dbReference>
<keyword evidence="6" id="KW-0119">Carbohydrate metabolism</keyword>
<dbReference type="Pfam" id="PF02922">
    <property type="entry name" value="CBM_48"/>
    <property type="match status" value="1"/>
</dbReference>
<dbReference type="Gene3D" id="1.10.1330.10">
    <property type="entry name" value="Dockerin domain"/>
    <property type="match status" value="1"/>
</dbReference>
<feature type="signal peptide" evidence="8">
    <location>
        <begin position="1"/>
        <end position="29"/>
    </location>
</feature>
<evidence type="ECO:0000256" key="5">
    <source>
        <dbReference type="ARBA" id="ARBA00022679"/>
    </source>
</evidence>
<feature type="chain" id="PRO_5012614171" description="1,4-alpha-glucan branching enzyme" evidence="8">
    <location>
        <begin position="30"/>
        <end position="679"/>
    </location>
</feature>
<dbReference type="InterPro" id="IPR037439">
    <property type="entry name" value="Branching_enzy"/>
</dbReference>
<dbReference type="GO" id="GO:0005978">
    <property type="term" value="P:glycogen biosynthetic process"/>
    <property type="evidence" value="ECO:0007669"/>
    <property type="project" value="InterPro"/>
</dbReference>
<dbReference type="PANTHER" id="PTHR43651">
    <property type="entry name" value="1,4-ALPHA-GLUCAN-BRANCHING ENZYME"/>
    <property type="match status" value="1"/>
</dbReference>
<dbReference type="OrthoDB" id="226102at2"/>
<dbReference type="InterPro" id="IPR013783">
    <property type="entry name" value="Ig-like_fold"/>
</dbReference>
<organism evidence="10 11">
    <name type="scientific">Sedimentisphaera cyanobacteriorum</name>
    <dbReference type="NCBI Taxonomy" id="1940790"/>
    <lineage>
        <taxon>Bacteria</taxon>
        <taxon>Pseudomonadati</taxon>
        <taxon>Planctomycetota</taxon>
        <taxon>Phycisphaerae</taxon>
        <taxon>Sedimentisphaerales</taxon>
        <taxon>Sedimentisphaeraceae</taxon>
        <taxon>Sedimentisphaera</taxon>
    </lineage>
</organism>
<keyword evidence="10" id="KW-0328">Glycosyltransferase</keyword>
<dbReference type="InterPro" id="IPR013780">
    <property type="entry name" value="Glyco_hydro_b"/>
</dbReference>
<dbReference type="GO" id="GO:0003844">
    <property type="term" value="F:1,4-alpha-glucan branching enzyme activity"/>
    <property type="evidence" value="ECO:0007669"/>
    <property type="project" value="UniProtKB-EC"/>
</dbReference>
<evidence type="ECO:0000256" key="8">
    <source>
        <dbReference type="SAM" id="SignalP"/>
    </source>
</evidence>
<feature type="active site" description="Nucleophile" evidence="7">
    <location>
        <position position="307"/>
    </location>
</feature>
<comment type="catalytic activity">
    <reaction evidence="1">
        <text>Transfers a segment of a (1-&gt;4)-alpha-D-glucan chain to a primary hydroxy group in a similar glucan chain.</text>
        <dbReference type="EC" id="2.4.1.18"/>
    </reaction>
</comment>
<name>A0A1Q2HND1_9BACT</name>
<gene>
    <name evidence="10" type="primary">glgB_1</name>
    <name evidence="10" type="ORF">L21SP3_00622</name>
</gene>
<dbReference type="Proteomes" id="UP000188273">
    <property type="component" value="Chromosome"/>
</dbReference>
<reference evidence="11" key="1">
    <citation type="submission" date="2017-02" db="EMBL/GenBank/DDBJ databases">
        <title>Comparative genomics and description of representatives of a novel lineage of planctomycetes thriving in anoxic sediments.</title>
        <authorList>
            <person name="Spring S."/>
            <person name="Bunk B."/>
            <person name="Sproer C."/>
            <person name="Klenk H.-P."/>
        </authorList>
    </citation>
    <scope>NUCLEOTIDE SEQUENCE [LARGE SCALE GENOMIC DNA]</scope>
    <source>
        <strain evidence="11">L21-RPul-D3</strain>
    </source>
</reference>
<comment type="function">
    <text evidence="2">Catalyzes the formation of the alpha-1,6-glucosidic linkages in glycogen by scission of a 1,4-alpha-linked oligosaccharide from growing alpha-1,4-glucan chains and the subsequent attachment of the oligosaccharide to the alpha-1,6 position.</text>
</comment>
<evidence type="ECO:0000256" key="7">
    <source>
        <dbReference type="PIRSR" id="PIRSR000463-1"/>
    </source>
</evidence>
<dbReference type="PIRSF" id="PIRSF000463">
    <property type="entry name" value="GlgB"/>
    <property type="match status" value="1"/>
</dbReference>
<keyword evidence="8" id="KW-0732">Signal</keyword>
<dbReference type="CDD" id="cd11325">
    <property type="entry name" value="AmyAc_GTHase"/>
    <property type="match status" value="1"/>
</dbReference>
<evidence type="ECO:0000256" key="2">
    <source>
        <dbReference type="ARBA" id="ARBA00002953"/>
    </source>
</evidence>
<dbReference type="Pfam" id="PF00128">
    <property type="entry name" value="Alpha-amylase"/>
    <property type="match status" value="2"/>
</dbReference>
<evidence type="ECO:0000256" key="1">
    <source>
        <dbReference type="ARBA" id="ARBA00000826"/>
    </source>
</evidence>
<dbReference type="InterPro" id="IPR014756">
    <property type="entry name" value="Ig_E-set"/>
</dbReference>
<dbReference type="CDD" id="cd02855">
    <property type="entry name" value="E_set_GBE_prok_N"/>
    <property type="match status" value="1"/>
</dbReference>
<proteinExistence type="inferred from homology"/>
<keyword evidence="5 10" id="KW-0808">Transferase</keyword>
<evidence type="ECO:0000256" key="6">
    <source>
        <dbReference type="ARBA" id="ARBA00023277"/>
    </source>
</evidence>
<dbReference type="Pfam" id="PF02806">
    <property type="entry name" value="Alpha-amylase_C"/>
    <property type="match status" value="1"/>
</dbReference>
<dbReference type="InterPro" id="IPR044143">
    <property type="entry name" value="GlgB_N_E_set_prok"/>
</dbReference>
<dbReference type="EMBL" id="CP019633">
    <property type="protein sequence ID" value="AQQ08831.1"/>
    <property type="molecule type" value="Genomic_DNA"/>
</dbReference>
<evidence type="ECO:0000313" key="10">
    <source>
        <dbReference type="EMBL" id="AQQ08831.1"/>
    </source>
</evidence>
<evidence type="ECO:0000259" key="9">
    <source>
        <dbReference type="SMART" id="SM00642"/>
    </source>
</evidence>
<feature type="domain" description="Glycosyl hydrolase family 13 catalytic" evidence="9">
    <location>
        <begin position="144"/>
        <end position="504"/>
    </location>
</feature>
<dbReference type="Gene3D" id="3.20.20.80">
    <property type="entry name" value="Glycosidases"/>
    <property type="match status" value="1"/>
</dbReference>
<comment type="similarity">
    <text evidence="3">Belongs to the glycosyl hydrolase 13 family. GlgB subfamily.</text>
</comment>